<sequence length="136" mass="15252">MTRTEFGRERQGTGGIGYHCDARLWAGTHKEAVFRGDEATFEGASVHMPKLLGDVGSSMSCHFSTKSQHQHQYESSMTRHFFKGPAKLRPNPTRDPQNCKGVVRSVGAEYLAGDSFILWVSMKECSSQKLLPRMWS</sequence>
<evidence type="ECO:0000313" key="1">
    <source>
        <dbReference type="EMBL" id="KAL2621808.1"/>
    </source>
</evidence>
<dbReference type="EMBL" id="JBHFFA010000006">
    <property type="protein sequence ID" value="KAL2621808.1"/>
    <property type="molecule type" value="Genomic_DNA"/>
</dbReference>
<protein>
    <submittedName>
        <fullName evidence="1">Uncharacterized protein</fullName>
    </submittedName>
</protein>
<reference evidence="1 2" key="1">
    <citation type="submission" date="2024-09" db="EMBL/GenBank/DDBJ databases">
        <title>Chromosome-scale assembly of Riccia fluitans.</title>
        <authorList>
            <person name="Paukszto L."/>
            <person name="Sawicki J."/>
            <person name="Karawczyk K."/>
            <person name="Piernik-Szablinska J."/>
            <person name="Szczecinska M."/>
            <person name="Mazdziarz M."/>
        </authorList>
    </citation>
    <scope>NUCLEOTIDE SEQUENCE [LARGE SCALE GENOMIC DNA]</scope>
    <source>
        <strain evidence="1">Rf_01</strain>
        <tissue evidence="1">Aerial parts of the thallus</tissue>
    </source>
</reference>
<evidence type="ECO:0000313" key="2">
    <source>
        <dbReference type="Proteomes" id="UP001605036"/>
    </source>
</evidence>
<organism evidence="1 2">
    <name type="scientific">Riccia fluitans</name>
    <dbReference type="NCBI Taxonomy" id="41844"/>
    <lineage>
        <taxon>Eukaryota</taxon>
        <taxon>Viridiplantae</taxon>
        <taxon>Streptophyta</taxon>
        <taxon>Embryophyta</taxon>
        <taxon>Marchantiophyta</taxon>
        <taxon>Marchantiopsida</taxon>
        <taxon>Marchantiidae</taxon>
        <taxon>Marchantiales</taxon>
        <taxon>Ricciaceae</taxon>
        <taxon>Riccia</taxon>
    </lineage>
</organism>
<proteinExistence type="predicted"/>
<dbReference type="Proteomes" id="UP001605036">
    <property type="component" value="Unassembled WGS sequence"/>
</dbReference>
<dbReference type="AlphaFoldDB" id="A0ABD1Y4W9"/>
<comment type="caution">
    <text evidence="1">The sequence shown here is derived from an EMBL/GenBank/DDBJ whole genome shotgun (WGS) entry which is preliminary data.</text>
</comment>
<gene>
    <name evidence="1" type="ORF">R1flu_002013</name>
</gene>
<name>A0ABD1Y4W9_9MARC</name>
<keyword evidence="2" id="KW-1185">Reference proteome</keyword>
<accession>A0ABD1Y4W9</accession>